<keyword evidence="7 13" id="KW-0472">Membrane</keyword>
<comment type="subcellular location">
    <molecule>Phosphatidylserine decarboxylase alpha chain</molecule>
    <subcellularLocation>
        <location evidence="13">Mitochondrion inner membrane</location>
        <topology evidence="13">Peripheral membrane protein</topology>
        <orientation evidence="13">Intermembrane side</orientation>
    </subcellularLocation>
    <text evidence="13">Anchored to the mitochondrial inner membrane through its interaction with the integral membrane beta chain.</text>
</comment>
<evidence type="ECO:0000256" key="3">
    <source>
        <dbReference type="ARBA" id="ARBA00022692"/>
    </source>
</evidence>
<keyword evidence="4 13" id="KW-0210">Decarboxylase</keyword>
<comment type="subcellular location">
    <molecule>Phosphatidylserine decarboxylase beta chain</molecule>
    <subcellularLocation>
        <location evidence="13">Mitochondrion inner membrane</location>
        <topology evidence="13">Single-pass membrane protein</topology>
        <orientation evidence="13">Intermembrane side</orientation>
    </subcellularLocation>
</comment>
<comment type="subunit">
    <text evidence="13">Heterodimer of a large membrane-associated beta subunit and a small pyruvoyl-containing alpha subunit.</text>
</comment>
<feature type="active site" description="Charge relay system; for autoendoproteolytic cleavage activity" evidence="13">
    <location>
        <position position="277"/>
    </location>
</feature>
<dbReference type="Pfam" id="PF02666">
    <property type="entry name" value="PS_Dcarbxylase"/>
    <property type="match status" value="1"/>
</dbReference>
<accession>A0ABN8NCC2</accession>
<evidence type="ECO:0000256" key="13">
    <source>
        <dbReference type="HAMAP-Rule" id="MF_03208"/>
    </source>
</evidence>
<dbReference type="Proteomes" id="UP001159405">
    <property type="component" value="Unassembled WGS sequence"/>
</dbReference>
<feature type="chain" id="PRO_5044900817" description="Phosphatidylserine decarboxylase beta chain" evidence="13">
    <location>
        <begin position="1"/>
        <end position="387"/>
    </location>
</feature>
<evidence type="ECO:0000256" key="12">
    <source>
        <dbReference type="ARBA" id="ARBA00045136"/>
    </source>
</evidence>
<comment type="catalytic activity">
    <reaction evidence="13">
        <text>a 1,2-diacyl-sn-glycero-3-phospho-L-serine + H(+) = a 1,2-diacyl-sn-glycero-3-phosphoethanolamine + CO2</text>
        <dbReference type="Rhea" id="RHEA:20828"/>
        <dbReference type="ChEBI" id="CHEBI:15378"/>
        <dbReference type="ChEBI" id="CHEBI:16526"/>
        <dbReference type="ChEBI" id="CHEBI:57262"/>
        <dbReference type="ChEBI" id="CHEBI:64612"/>
        <dbReference type="EC" id="4.1.1.65"/>
    </reaction>
</comment>
<dbReference type="EC" id="4.1.1.65" evidence="13"/>
<evidence type="ECO:0000256" key="1">
    <source>
        <dbReference type="ARBA" id="ARBA00005189"/>
    </source>
</evidence>
<evidence type="ECO:0000256" key="8">
    <source>
        <dbReference type="ARBA" id="ARBA00023209"/>
    </source>
</evidence>
<dbReference type="InterPro" id="IPR003817">
    <property type="entry name" value="PS_Dcarbxylase"/>
</dbReference>
<feature type="active site" description="Charge relay system; for autoendoproteolytic cleavage activity" evidence="13">
    <location>
        <position position="388"/>
    </location>
</feature>
<keyword evidence="8 13" id="KW-0594">Phospholipid biosynthesis</keyword>
<feature type="modified residue" description="Pyruvic acid (Ser); by autocatalysis" evidence="13">
    <location>
        <position position="388"/>
    </location>
</feature>
<feature type="topological domain" description="Mitochondrial matrix" evidence="13">
    <location>
        <begin position="1"/>
        <end position="90"/>
    </location>
</feature>
<protein>
    <recommendedName>
        <fullName evidence="13">Phosphatidylserine decarboxylase proenzyme, mitochondrial</fullName>
        <ecNumber evidence="13">4.1.1.65</ecNumber>
    </recommendedName>
    <component>
        <recommendedName>
            <fullName evidence="13">Phosphatidylserine decarboxylase beta chain</fullName>
        </recommendedName>
    </component>
    <component>
        <recommendedName>
            <fullName evidence="13">Phosphatidylserine decarboxylase alpha chain</fullName>
        </recommendedName>
    </component>
</protein>
<comment type="function">
    <text evidence="12">Catalyzes the formation of phosphatidylethanolamine (PtdEtn) from phosphatidylserine (PtdSer). Plays a central role in phospholipid metabolism and in the interorganelle trafficking of phosphatidylserine. May be involved in lipid droplet biogenesis at the endoplasmic reticulum membrane.</text>
</comment>
<dbReference type="PANTHER" id="PTHR10067:SF6">
    <property type="entry name" value="PHOSPHATIDYLSERINE DECARBOXYLASE PROENZYME, MITOCHONDRIAL"/>
    <property type="match status" value="1"/>
</dbReference>
<dbReference type="PANTHER" id="PTHR10067">
    <property type="entry name" value="PHOSPHATIDYLSERINE DECARBOXYLASE"/>
    <property type="match status" value="1"/>
</dbReference>
<keyword evidence="3 13" id="KW-0812">Transmembrane</keyword>
<feature type="active site" description="Charge relay system; for autoendoproteolytic cleavage activity" evidence="13">
    <location>
        <position position="212"/>
    </location>
</feature>
<dbReference type="InterPro" id="IPR033177">
    <property type="entry name" value="PSD-B"/>
</dbReference>
<evidence type="ECO:0000256" key="6">
    <source>
        <dbReference type="ARBA" id="ARBA00023098"/>
    </source>
</evidence>
<evidence type="ECO:0000256" key="10">
    <source>
        <dbReference type="ARBA" id="ARBA00023264"/>
    </source>
</evidence>
<reference evidence="15 16" key="1">
    <citation type="submission" date="2022-05" db="EMBL/GenBank/DDBJ databases">
        <authorList>
            <consortium name="Genoscope - CEA"/>
            <person name="William W."/>
        </authorList>
    </citation>
    <scope>NUCLEOTIDE SEQUENCE [LARGE SCALE GENOMIC DNA]</scope>
</reference>
<keyword evidence="2 13" id="KW-0444">Lipid biosynthesis</keyword>
<feature type="chain" id="PRO_5044900816" description="Phosphatidylserine decarboxylase alpha chain" evidence="13">
    <location>
        <begin position="388"/>
        <end position="424"/>
    </location>
</feature>
<keyword evidence="16" id="KW-1185">Reference proteome</keyword>
<comment type="pathway">
    <text evidence="1">Lipid metabolism.</text>
</comment>
<name>A0ABN8NCC2_9CNID</name>
<keyword evidence="9 13" id="KW-0456">Lyase</keyword>
<dbReference type="NCBIfam" id="TIGR00163">
    <property type="entry name" value="PS_decarb"/>
    <property type="match status" value="1"/>
</dbReference>
<comment type="PTM">
    <text evidence="13">Is synthesized initially as an inactive proenzyme. Formation of the active enzyme involves a self-maturation process in which the active site pyruvoyl group is generated from an internal serine residue via an autocatalytic post-translational modification. Two non-identical subunits are generated from the proenzyme in this reaction, and the pyruvate is formed at the N-terminus of the alpha chain, which is derived from the carboxyl end of the proenzyme. The autoendoproteolytic cleavage occurs by a canonical serine protease mechanism, in which the side chain hydroxyl group of the serine supplies its oxygen atom to form the C-terminus of the beta chain, while the remainder of the serine residue undergoes an oxidative deamination to produce ammonia and the pyruvoyl prosthetic group on the alpha chain. During this reaction, the Ser that is part of the protease active site of the proenzyme becomes the pyruvoyl prosthetic group, which constitutes an essential element of the active site of the mature decarboxylase.</text>
</comment>
<evidence type="ECO:0000256" key="2">
    <source>
        <dbReference type="ARBA" id="ARBA00022516"/>
    </source>
</evidence>
<evidence type="ECO:0000313" key="16">
    <source>
        <dbReference type="Proteomes" id="UP001159405"/>
    </source>
</evidence>
<comment type="cofactor">
    <cofactor evidence="13">
        <name>pyruvate</name>
        <dbReference type="ChEBI" id="CHEBI:15361"/>
    </cofactor>
    <text evidence="13">Binds 1 pyruvoyl group covalently per subunit.</text>
</comment>
<keyword evidence="13" id="KW-0865">Zymogen</keyword>
<evidence type="ECO:0000256" key="7">
    <source>
        <dbReference type="ARBA" id="ARBA00023136"/>
    </source>
</evidence>
<proteinExistence type="inferred from homology"/>
<evidence type="ECO:0000256" key="14">
    <source>
        <dbReference type="SAM" id="Phobius"/>
    </source>
</evidence>
<evidence type="ECO:0000256" key="5">
    <source>
        <dbReference type="ARBA" id="ARBA00022989"/>
    </source>
</evidence>
<comment type="caution">
    <text evidence="15">The sequence shown here is derived from an EMBL/GenBank/DDBJ whole genome shotgun (WGS) entry which is preliminary data.</text>
</comment>
<keyword evidence="5 13" id="KW-1133">Transmembrane helix</keyword>
<comment type="similarity">
    <text evidence="13">Belongs to the phosphatidylserine decarboxylase family. PSD-B subfamily. Eukaryotic type I sub-subfamily.</text>
</comment>
<feature type="topological domain" description="Mitochondrial intermembrane" evidence="13">
    <location>
        <begin position="110"/>
        <end position="424"/>
    </location>
</feature>
<gene>
    <name evidence="15" type="ORF">PLOB_00011439</name>
</gene>
<dbReference type="EMBL" id="CALNXK010000016">
    <property type="protein sequence ID" value="CAH3103868.1"/>
    <property type="molecule type" value="Genomic_DNA"/>
</dbReference>
<feature type="active site" description="Schiff-base intermediate with substrate; via pyruvic acid; for decarboxylase activity" evidence="13">
    <location>
        <position position="388"/>
    </location>
</feature>
<comment type="pathway">
    <text evidence="13">Phospholipid metabolism; phosphatidylethanolamine biosynthesis; phosphatidylethanolamine from CDP-diacylglycerol: step 2/2.</text>
</comment>
<feature type="transmembrane region" description="Helical" evidence="14">
    <location>
        <begin position="28"/>
        <end position="48"/>
    </location>
</feature>
<evidence type="ECO:0000256" key="4">
    <source>
        <dbReference type="ARBA" id="ARBA00022793"/>
    </source>
</evidence>
<keyword evidence="10 13" id="KW-1208">Phospholipid metabolism</keyword>
<evidence type="ECO:0000313" key="15">
    <source>
        <dbReference type="EMBL" id="CAH3103868.1"/>
    </source>
</evidence>
<keyword evidence="13" id="KW-0999">Mitochondrion inner membrane</keyword>
<sequence length="424" mass="48510">MLFHAEDQILLDVQFHVRVDEAGANSQAWLSLFLSINTLFSVLFIIVVTKLDVLRSWKIRSVEMKIKVSTKRGAQRLGTAVRSYLGNLRWFSIPASVGFAYICYQQFWHVKEREERRLKSGELVAQWQVALMKKLPTRAFSRVWGKFCDMDLPLWLRKPVIGTFSWYFSCNVAEAVEEEIINYPSLGAFFRRQLKPNTRKICEASSIVSPADGRVLHFGVVERDMVEQVKGMTYSMKTFLGPDQPSTSTLRELEVNEDKKLYHCVIYLGPGDYHSFHSPSEWSVSLRRHFPGDLFSVHPGIARIMSGLFNHNERVVLSGTWKHGFFSFTAVGAYNVGSIVLKFDEDLKTNKPERYTPGFYDERGYVDDNTKGVSLRRGERMGAFNLGSTIVLIFEAPKDFEFLVHPGQKLQYGEPIGSSQKDTD</sequence>
<keyword evidence="11 13" id="KW-0670">Pyruvate</keyword>
<organism evidence="15 16">
    <name type="scientific">Porites lobata</name>
    <dbReference type="NCBI Taxonomy" id="104759"/>
    <lineage>
        <taxon>Eukaryota</taxon>
        <taxon>Metazoa</taxon>
        <taxon>Cnidaria</taxon>
        <taxon>Anthozoa</taxon>
        <taxon>Hexacorallia</taxon>
        <taxon>Scleractinia</taxon>
        <taxon>Fungiina</taxon>
        <taxon>Poritidae</taxon>
        <taxon>Porites</taxon>
    </lineage>
</organism>
<evidence type="ECO:0000256" key="11">
    <source>
        <dbReference type="ARBA" id="ARBA00023317"/>
    </source>
</evidence>
<keyword evidence="6 13" id="KW-0443">Lipid metabolism</keyword>
<evidence type="ECO:0000256" key="9">
    <source>
        <dbReference type="ARBA" id="ARBA00023239"/>
    </source>
</evidence>
<dbReference type="InterPro" id="IPR033661">
    <property type="entry name" value="PSD_type1_euk"/>
</dbReference>
<feature type="site" description="Cleavage (non-hydrolytic); by autocatalysis" evidence="13">
    <location>
        <begin position="387"/>
        <end position="388"/>
    </location>
</feature>
<keyword evidence="13" id="KW-0496">Mitochondrion</keyword>
<dbReference type="HAMAP" id="MF_03208">
    <property type="entry name" value="PS_decarb_PSD_B_type1_euk"/>
    <property type="match status" value="1"/>
</dbReference>